<evidence type="ECO:0000313" key="1">
    <source>
        <dbReference type="EMBL" id="KAH7840666.1"/>
    </source>
</evidence>
<comment type="caution">
    <text evidence="1">The sequence shown here is derived from an EMBL/GenBank/DDBJ whole genome shotgun (WGS) entry which is preliminary data.</text>
</comment>
<protein>
    <submittedName>
        <fullName evidence="1">Uncharacterized protein</fullName>
    </submittedName>
</protein>
<reference evidence="1 2" key="1">
    <citation type="journal article" date="2021" name="Hortic Res">
        <title>High-quality reference genome and annotation aids understanding of berry development for evergreen blueberry (Vaccinium darrowii).</title>
        <authorList>
            <person name="Yu J."/>
            <person name="Hulse-Kemp A.M."/>
            <person name="Babiker E."/>
            <person name="Staton M."/>
        </authorList>
    </citation>
    <scope>NUCLEOTIDE SEQUENCE [LARGE SCALE GENOMIC DNA]</scope>
    <source>
        <strain evidence="2">cv. NJ 8807/NJ 8810</strain>
        <tissue evidence="1">Young leaf</tissue>
    </source>
</reference>
<dbReference type="Proteomes" id="UP000828048">
    <property type="component" value="Chromosome 10"/>
</dbReference>
<proteinExistence type="predicted"/>
<keyword evidence="2" id="KW-1185">Reference proteome</keyword>
<gene>
    <name evidence="1" type="ORF">Vadar_019919</name>
</gene>
<sequence>MAINGDDEKPLQKISEAFIELANTVKNNSQTSDQEVGVQLETAPFSHACSLVSPLFGCLGIAFKFAEMDYVAKVHDLGEAAKSLGTLQIMIDQEVEANCVRKAGSHTRNLLRVKRGLDMVRVLFEQIIATEFWLMSLDTGLKEHIAASKPYGNSLKNAASTAYAQALAPYHGWAIRKAVAAGMYALPTKAQLLKRLNEDGE</sequence>
<dbReference type="EMBL" id="CM037160">
    <property type="protein sequence ID" value="KAH7840666.1"/>
    <property type="molecule type" value="Genomic_DNA"/>
</dbReference>
<name>A0ACB7XIP7_9ERIC</name>
<accession>A0ACB7XIP7</accession>
<evidence type="ECO:0000313" key="2">
    <source>
        <dbReference type="Proteomes" id="UP000828048"/>
    </source>
</evidence>
<organism evidence="1 2">
    <name type="scientific">Vaccinium darrowii</name>
    <dbReference type="NCBI Taxonomy" id="229202"/>
    <lineage>
        <taxon>Eukaryota</taxon>
        <taxon>Viridiplantae</taxon>
        <taxon>Streptophyta</taxon>
        <taxon>Embryophyta</taxon>
        <taxon>Tracheophyta</taxon>
        <taxon>Spermatophyta</taxon>
        <taxon>Magnoliopsida</taxon>
        <taxon>eudicotyledons</taxon>
        <taxon>Gunneridae</taxon>
        <taxon>Pentapetalae</taxon>
        <taxon>asterids</taxon>
        <taxon>Ericales</taxon>
        <taxon>Ericaceae</taxon>
        <taxon>Vaccinioideae</taxon>
        <taxon>Vaccinieae</taxon>
        <taxon>Vaccinium</taxon>
    </lineage>
</organism>